<gene>
    <name evidence="3" type="ORF">EZV62_011948</name>
</gene>
<proteinExistence type="predicted"/>
<accession>A0A5C7I727</accession>
<dbReference type="InterPro" id="IPR051304">
    <property type="entry name" value="SCF_F-box_domain"/>
</dbReference>
<evidence type="ECO:0000313" key="3">
    <source>
        <dbReference type="EMBL" id="TXG64954.1"/>
    </source>
</evidence>
<dbReference type="PANTHER" id="PTHR47123">
    <property type="entry name" value="F-BOX PROTEIN SKIP23"/>
    <property type="match status" value="1"/>
</dbReference>
<organism evidence="3 4">
    <name type="scientific">Acer yangbiense</name>
    <dbReference type="NCBI Taxonomy" id="1000413"/>
    <lineage>
        <taxon>Eukaryota</taxon>
        <taxon>Viridiplantae</taxon>
        <taxon>Streptophyta</taxon>
        <taxon>Embryophyta</taxon>
        <taxon>Tracheophyta</taxon>
        <taxon>Spermatophyta</taxon>
        <taxon>Magnoliopsida</taxon>
        <taxon>eudicotyledons</taxon>
        <taxon>Gunneridae</taxon>
        <taxon>Pentapetalae</taxon>
        <taxon>rosids</taxon>
        <taxon>malvids</taxon>
        <taxon>Sapindales</taxon>
        <taxon>Sapindaceae</taxon>
        <taxon>Hippocastanoideae</taxon>
        <taxon>Acereae</taxon>
        <taxon>Acer</taxon>
    </lineage>
</organism>
<feature type="domain" description="KIB1-4 beta-propeller" evidence="2">
    <location>
        <begin position="68"/>
        <end position="368"/>
    </location>
</feature>
<dbReference type="InterPro" id="IPR005174">
    <property type="entry name" value="KIB1-4_b-propeller"/>
</dbReference>
<keyword evidence="4" id="KW-1185">Reference proteome</keyword>
<dbReference type="AlphaFoldDB" id="A0A5C7I727"/>
<evidence type="ECO:0000313" key="4">
    <source>
        <dbReference type="Proteomes" id="UP000323000"/>
    </source>
</evidence>
<name>A0A5C7I727_9ROSI</name>
<sequence>MAEWSEIPKELLHQVTQSLDTSFDFFRFRTVCSTWRSSVEPKLHRLPGRFPILPHHVNDNISNACFGFHLSKRTVYLIRPPQTRDETESVATTTTKSWLIKVEEGAPNRKRLLNPLKRHRFEFSEVIDIEKLSILEIGHEYVLNYINCSPNALNDGNLYMEKVVLMNLGYSEGDFDAFVLLTIHVSGKLAIFKSSDKKWTILQDMPSPYDDVMLYKGNFYAVDNNGRTVLIDYSSFHVSLVAKPVFGGDKKYLVECKGDLLLVDMYLSIDSGTVDSSVFDACFMREKTVKFEAFKLDEGSKEWVNVDNLNENLLFLGEDCCFSASIDDLHVSKGNNVLFVDSFFVWSGENDEGDGDGHDHDVGVGVFDFENQCIKPVGQYPEYSKLFWPPPSWITSTMLEVLTFDLISMCIALLWELHIVMFVAHVVCRFRYSFCSCFNVGKMSSELHHECYNGVVKLAISKVDVILNNL</sequence>
<dbReference type="PANTHER" id="PTHR47123:SF15">
    <property type="entry name" value="F-BOX PROTEIN SKIP23"/>
    <property type="match status" value="1"/>
</dbReference>
<dbReference type="Pfam" id="PF03478">
    <property type="entry name" value="Beta-prop_KIB1-4"/>
    <property type="match status" value="1"/>
</dbReference>
<feature type="domain" description="F-box" evidence="1">
    <location>
        <begin position="4"/>
        <end position="39"/>
    </location>
</feature>
<dbReference type="EMBL" id="VAHF01000004">
    <property type="protein sequence ID" value="TXG64954.1"/>
    <property type="molecule type" value="Genomic_DNA"/>
</dbReference>
<evidence type="ECO:0000259" key="2">
    <source>
        <dbReference type="Pfam" id="PF03478"/>
    </source>
</evidence>
<comment type="caution">
    <text evidence="3">The sequence shown here is derived from an EMBL/GenBank/DDBJ whole genome shotgun (WGS) entry which is preliminary data.</text>
</comment>
<dbReference type="OrthoDB" id="599103at2759"/>
<evidence type="ECO:0000259" key="1">
    <source>
        <dbReference type="Pfam" id="PF00646"/>
    </source>
</evidence>
<dbReference type="Proteomes" id="UP000323000">
    <property type="component" value="Chromosome 4"/>
</dbReference>
<protein>
    <submittedName>
        <fullName evidence="3">Uncharacterized protein</fullName>
    </submittedName>
</protein>
<dbReference type="InterPro" id="IPR001810">
    <property type="entry name" value="F-box_dom"/>
</dbReference>
<reference evidence="4" key="1">
    <citation type="journal article" date="2019" name="Gigascience">
        <title>De novo genome assembly of the endangered Acer yangbiense, a plant species with extremely small populations endemic to Yunnan Province, China.</title>
        <authorList>
            <person name="Yang J."/>
            <person name="Wariss H.M."/>
            <person name="Tao L."/>
            <person name="Zhang R."/>
            <person name="Yun Q."/>
            <person name="Hollingsworth P."/>
            <person name="Dao Z."/>
            <person name="Luo G."/>
            <person name="Guo H."/>
            <person name="Ma Y."/>
            <person name="Sun W."/>
        </authorList>
    </citation>
    <scope>NUCLEOTIDE SEQUENCE [LARGE SCALE GENOMIC DNA]</scope>
    <source>
        <strain evidence="4">cv. Malutang</strain>
    </source>
</reference>
<dbReference type="Pfam" id="PF00646">
    <property type="entry name" value="F-box"/>
    <property type="match status" value="1"/>
</dbReference>